<dbReference type="InterPro" id="IPR004995">
    <property type="entry name" value="Spore_Ger"/>
</dbReference>
<evidence type="ECO:0000313" key="5">
    <source>
        <dbReference type="Proteomes" id="UP001519343"/>
    </source>
</evidence>
<dbReference type="PANTHER" id="PTHR22550">
    <property type="entry name" value="SPORE GERMINATION PROTEIN"/>
    <property type="match status" value="1"/>
</dbReference>
<protein>
    <submittedName>
        <fullName evidence="4">Spore germination protein KA</fullName>
    </submittedName>
</protein>
<dbReference type="Proteomes" id="UP001519343">
    <property type="component" value="Unassembled WGS sequence"/>
</dbReference>
<evidence type="ECO:0000256" key="3">
    <source>
        <dbReference type="SAM" id="Phobius"/>
    </source>
</evidence>
<name>A0ABS4GUH7_9BACL</name>
<proteinExistence type="inferred from homology"/>
<dbReference type="PANTHER" id="PTHR22550:SF5">
    <property type="entry name" value="LEUCINE ZIPPER PROTEIN 4"/>
    <property type="match status" value="1"/>
</dbReference>
<organism evidence="4 5">
    <name type="scientific">Ammoniphilus resinae</name>
    <dbReference type="NCBI Taxonomy" id="861532"/>
    <lineage>
        <taxon>Bacteria</taxon>
        <taxon>Bacillati</taxon>
        <taxon>Bacillota</taxon>
        <taxon>Bacilli</taxon>
        <taxon>Bacillales</taxon>
        <taxon>Paenibacillaceae</taxon>
        <taxon>Aneurinibacillus group</taxon>
        <taxon>Ammoniphilus</taxon>
    </lineage>
</organism>
<dbReference type="PIRSF" id="PIRSF005690">
    <property type="entry name" value="GerBA"/>
    <property type="match status" value="1"/>
</dbReference>
<reference evidence="4 5" key="1">
    <citation type="submission" date="2021-03" db="EMBL/GenBank/DDBJ databases">
        <title>Genomic Encyclopedia of Type Strains, Phase IV (KMG-IV): sequencing the most valuable type-strain genomes for metagenomic binning, comparative biology and taxonomic classification.</title>
        <authorList>
            <person name="Goeker M."/>
        </authorList>
    </citation>
    <scope>NUCLEOTIDE SEQUENCE [LARGE SCALE GENOMIC DNA]</scope>
    <source>
        <strain evidence="4 5">DSM 24738</strain>
    </source>
</reference>
<feature type="transmembrane region" description="Helical" evidence="3">
    <location>
        <begin position="473"/>
        <end position="493"/>
    </location>
</feature>
<comment type="similarity">
    <text evidence="1">Belongs to the GerABKA family.</text>
</comment>
<keyword evidence="3" id="KW-1133">Transmembrane helix</keyword>
<evidence type="ECO:0000256" key="2">
    <source>
        <dbReference type="ARBA" id="ARBA00023136"/>
    </source>
</evidence>
<comment type="caution">
    <text evidence="4">The sequence shown here is derived from an EMBL/GenBank/DDBJ whole genome shotgun (WGS) entry which is preliminary data.</text>
</comment>
<dbReference type="EMBL" id="JAGGKT010000014">
    <property type="protein sequence ID" value="MBP1933913.1"/>
    <property type="molecule type" value="Genomic_DNA"/>
</dbReference>
<sequence>MRKKNSLIKPLKILSKKLSTQPHFVEQSNQQEIEIKKQKISRNYKRNLETFKDLYSIPDNIDVKIREFTISSLNRRAFIIYLSTMTKLAYIQTGIIDDLVENKDPDRNIQDIVSHPLVRNVEVIEDILLGINAGSAALFVDGDNKCYLFDTVEIKSRGIEPPQNEVIVKGAKEAFTEKVIDNIALIRKKIKNENLIVEFKVISKRSRNDVFLVYEKDLVNSELLQTIKDKLESLDTDSISDLSILEQYIEERPRSFFPTLLYTERPDRAASFIEEGHITLLMDNSPSCLVLPATFWSIFHSPEDHYLRTPYGNFIRLLRVIALFVALFTSAFYIAVTNYHVGMIPPDLLMAIAGTRERVPFPSLIEVLMMELAFELIREAGLRVPSPIGPTIGIVGALILGQAAVQANIISPIIIIVVALSGLSSFIIIDVSFNFAIRMTRFLLILSAGFLGIYGITAVLIIGLFYLSSLKSFGIPYFAPMTPYFLSSKDLLIRHVPMKDRFRPGYLKPKDMVRRRKG</sequence>
<evidence type="ECO:0000313" key="4">
    <source>
        <dbReference type="EMBL" id="MBP1933913.1"/>
    </source>
</evidence>
<dbReference type="Pfam" id="PF03323">
    <property type="entry name" value="GerA"/>
    <property type="match status" value="1"/>
</dbReference>
<feature type="transmembrane region" description="Helical" evidence="3">
    <location>
        <begin position="409"/>
        <end position="431"/>
    </location>
</feature>
<keyword evidence="2 3" id="KW-0472">Membrane</keyword>
<dbReference type="InterPro" id="IPR050768">
    <property type="entry name" value="UPF0353/GerABKA_families"/>
</dbReference>
<dbReference type="RefSeq" id="WP_209811926.1">
    <property type="nucleotide sequence ID" value="NZ_JAGGKT010000014.1"/>
</dbReference>
<keyword evidence="5" id="KW-1185">Reference proteome</keyword>
<evidence type="ECO:0000256" key="1">
    <source>
        <dbReference type="ARBA" id="ARBA00005278"/>
    </source>
</evidence>
<feature type="transmembrane region" description="Helical" evidence="3">
    <location>
        <begin position="317"/>
        <end position="339"/>
    </location>
</feature>
<accession>A0ABS4GUH7</accession>
<keyword evidence="3" id="KW-0812">Transmembrane</keyword>
<gene>
    <name evidence="4" type="ORF">J2Z37_003930</name>
</gene>
<feature type="transmembrane region" description="Helical" evidence="3">
    <location>
        <begin position="443"/>
        <end position="467"/>
    </location>
</feature>